<comment type="function">
    <text evidence="5">Involved in mitochondrial fission. Acts as an adapter protein required to form mitochondrial fission complexes. Formation of these complexes is required to promote constriction and fission of the mitochondrial compartment at a late step in mitochondrial division.</text>
</comment>
<dbReference type="InterPro" id="IPR015943">
    <property type="entry name" value="WD40/YVTN_repeat-like_dom_sf"/>
</dbReference>
<keyword evidence="11" id="KW-1185">Reference proteome</keyword>
<keyword evidence="2" id="KW-0677">Repeat</keyword>
<gene>
    <name evidence="10" type="ORF">BJX66DRAFT_127246</name>
</gene>
<evidence type="ECO:0000256" key="4">
    <source>
        <dbReference type="ARBA" id="ARBA00039789"/>
    </source>
</evidence>
<feature type="repeat" description="WD" evidence="6">
    <location>
        <begin position="1446"/>
        <end position="1487"/>
    </location>
</feature>
<feature type="compositionally biased region" description="Low complexity" evidence="7">
    <location>
        <begin position="656"/>
        <end position="668"/>
    </location>
</feature>
<dbReference type="SUPFAM" id="SSF50998">
    <property type="entry name" value="Quinoprotein alcohol dehydrogenase-like"/>
    <property type="match status" value="2"/>
</dbReference>
<protein>
    <recommendedName>
        <fullName evidence="4">Mitochondrial division protein 1</fullName>
    </recommendedName>
</protein>
<feature type="transmembrane region" description="Helical" evidence="8">
    <location>
        <begin position="7"/>
        <end position="34"/>
    </location>
</feature>
<dbReference type="InterPro" id="IPR011047">
    <property type="entry name" value="Quinoprotein_ADH-like_sf"/>
</dbReference>
<feature type="repeat" description="WD" evidence="6">
    <location>
        <begin position="977"/>
        <end position="1010"/>
    </location>
</feature>
<evidence type="ECO:0000256" key="8">
    <source>
        <dbReference type="SAM" id="Phobius"/>
    </source>
</evidence>
<dbReference type="Gene3D" id="2.130.10.10">
    <property type="entry name" value="YVTN repeat-like/Quinoprotein amine dehydrogenase"/>
    <property type="match status" value="4"/>
</dbReference>
<feature type="compositionally biased region" description="Basic and acidic residues" evidence="7">
    <location>
        <begin position="678"/>
        <end position="707"/>
    </location>
</feature>
<feature type="region of interest" description="Disordered" evidence="7">
    <location>
        <begin position="613"/>
        <end position="728"/>
    </location>
</feature>
<dbReference type="InterPro" id="IPR024977">
    <property type="entry name" value="Apc4-like_WD40_dom"/>
</dbReference>
<keyword evidence="8" id="KW-1133">Transmembrane helix</keyword>
<evidence type="ECO:0000259" key="9">
    <source>
        <dbReference type="Pfam" id="PF12894"/>
    </source>
</evidence>
<keyword evidence="8" id="KW-0812">Transmembrane</keyword>
<dbReference type="Proteomes" id="UP001610563">
    <property type="component" value="Unassembled WGS sequence"/>
</dbReference>
<dbReference type="PANTHER" id="PTHR22847:SF637">
    <property type="entry name" value="WD REPEAT DOMAIN 5B"/>
    <property type="match status" value="1"/>
</dbReference>
<dbReference type="Pfam" id="PF12894">
    <property type="entry name" value="ANAPC4_WD40"/>
    <property type="match status" value="1"/>
</dbReference>
<evidence type="ECO:0000313" key="11">
    <source>
        <dbReference type="Proteomes" id="UP001610563"/>
    </source>
</evidence>
<feature type="compositionally biased region" description="Polar residues" evidence="7">
    <location>
        <begin position="709"/>
        <end position="728"/>
    </location>
</feature>
<dbReference type="PANTHER" id="PTHR22847">
    <property type="entry name" value="WD40 REPEAT PROTEIN"/>
    <property type="match status" value="1"/>
</dbReference>
<dbReference type="PROSITE" id="PS50082">
    <property type="entry name" value="WD_REPEATS_2"/>
    <property type="match status" value="4"/>
</dbReference>
<name>A0ABR4FKF5_9EURO</name>
<comment type="caution">
    <text evidence="10">The sequence shown here is derived from an EMBL/GenBank/DDBJ whole genome shotgun (WGS) entry which is preliminary data.</text>
</comment>
<evidence type="ECO:0000256" key="1">
    <source>
        <dbReference type="ARBA" id="ARBA00022574"/>
    </source>
</evidence>
<dbReference type="Pfam" id="PF00400">
    <property type="entry name" value="WD40"/>
    <property type="match status" value="2"/>
</dbReference>
<evidence type="ECO:0000256" key="2">
    <source>
        <dbReference type="ARBA" id="ARBA00022737"/>
    </source>
</evidence>
<dbReference type="InterPro" id="IPR001680">
    <property type="entry name" value="WD40_rpt"/>
</dbReference>
<feature type="compositionally biased region" description="Basic residues" evidence="7">
    <location>
        <begin position="615"/>
        <end position="626"/>
    </location>
</feature>
<dbReference type="EMBL" id="JBFTWV010000230">
    <property type="protein sequence ID" value="KAL2783523.1"/>
    <property type="molecule type" value="Genomic_DNA"/>
</dbReference>
<accession>A0ABR4FKF5</accession>
<proteinExistence type="inferred from homology"/>
<evidence type="ECO:0000256" key="6">
    <source>
        <dbReference type="PROSITE-ProRule" id="PRU00221"/>
    </source>
</evidence>
<feature type="compositionally biased region" description="Basic and acidic residues" evidence="7">
    <location>
        <begin position="645"/>
        <end position="655"/>
    </location>
</feature>
<dbReference type="CDD" id="cd00200">
    <property type="entry name" value="WD40"/>
    <property type="match status" value="1"/>
</dbReference>
<evidence type="ECO:0000256" key="3">
    <source>
        <dbReference type="ARBA" id="ARBA00038415"/>
    </source>
</evidence>
<sequence length="1592" mass="175264">MADTIDLLGLVGTWLAAILALVALAGIIPAYILYRESQTGHYEALSLIDDQSHEYISKGYTLLPGKQFLRSVKVPNLTAPPRITAEDPPSQQLRIQRECGLLDREGSPSLTAWVNFANVLRAYGICPPPPFTGKIKISGKESLLPVHRGWILLLGLVDRYGHRYDYGLFEGESSEPEWSDLGWDAQYGLSGILQANRPMRSRITFRMHSISHMVKMPSNMPADVMSLRNLFFLFLGYIPAADGSLLCTALESDEISNFRKTRFVPRSTDTRTNFFYKLRILEHNQIPLRHRRMASEMGIRLPRIRQASVHKIHRVERSRTNLGYSSEEHGGLDGVQYQRIDRTATNIKVWMDPSDSKAMVLSLLQLNMSAHSFLCDDDLAEFFARLLPARNNDYLQHLADEGDFILQIKQEEKKSLTIAISEVLKYETSLTRSRGRASALAALEAVVKHLEEAYQIPTWSMQTMAILYFISRDFASRLLCKSSHVDPQAMFVIDVSGKTVHVPALSIYPEAQFAFDFDAVFKVPIGEQGPTDLSLPLWQVMLAALYGDIKWQMWSTVFSAWDFSRFYADLDRIVYIPGQSSVDDQDTLGGHMRDVASACQEITGLLRELRAGQARSKRHRSSRRPRHVIDEEEVESGSESSEMESSGKRESDRYSETSTSSALSLGESSEFRTSQRSQDLDYARSDGDQQQEHPLDYDPIRMEDVHPRPQTTASKPASFDHSTTASDGLKYSNQKSAVSLLSSPPALTEKQQEMYRFGLQDLLPTSGADPERATGTRDHNEIDKHNLIAIKCLELLSGPGILVQNACNLASLGSARPDIDSHDVAVALPPHVQYACRYWVYHLGHGKCALKDEDQVTVFLKCHLLHWLEALALMGCIYESIAMMKTLLSLVDPSSLYVSPLLADVLRFVQRTASIVDTAPLQLYSAIIWLPESSLTRRIYLHQVSGSLPQVPIVDARWSAVRQALGETGGTQSSRGTSLAFSSDGKLLASGYESGAVKVWDTTTGQLLRTMVAGHDDRIEAVAFSADSRFLASATYGGNIHGGVVQIHESQAGTKLYDLKFTTDSISYPRAVAFYGDGTVLAVGGGNGIITLWDLSTGRLTRSLDGHTEAVTALCFSVDGLLASGSNDRTARLWNPESGQLLRTFQGFSAPVWMVGFAADGNVRMGSTDGVVRRWNMGYGGAIQTLTTPAQNLDLSKISRVVLSSSGKLLAVPVNCDVELHDALSGERTHVVPGGMGEVAVALSPDDTLMAVANEDQSGIEIRELCRESEISTIDFTIDFTVPLYQPGGVMEFSPDGRLLVSTGYGKLCLWDTATGSNIHSLLDHFVAKVLFSPDSRWLVFAAGPASYKWDIHQGPGGIHPIPSHSVGSLHFSISPDSKVLAQEISAIGHVQLWSIETMESLHSFQVLHAVGDMAFSPDNKLFACGLLSGYIQRWDLDTGTPLQTLSGHTSPITNVAFSSDSKLLASASTDEKITIWDRVTGSALQTLSADTGVVAELSFCNEDTFLQTDAGVFIPVDDTSASASAAASPPPKAQPHFGLSPDGSWITRNGVNFLWLMDHRADTLKRYESRLALALKTGRVVFIGFRDLDSW</sequence>
<reference evidence="10 11" key="1">
    <citation type="submission" date="2024-07" db="EMBL/GenBank/DDBJ databases">
        <title>Section-level genome sequencing and comparative genomics of Aspergillus sections Usti and Cavernicolus.</title>
        <authorList>
            <consortium name="Lawrence Berkeley National Laboratory"/>
            <person name="Nybo J.L."/>
            <person name="Vesth T.C."/>
            <person name="Theobald S."/>
            <person name="Frisvad J.C."/>
            <person name="Larsen T.O."/>
            <person name="Kjaerboelling I."/>
            <person name="Rothschild-Mancinelli K."/>
            <person name="Lyhne E.K."/>
            <person name="Kogle M.E."/>
            <person name="Barry K."/>
            <person name="Clum A."/>
            <person name="Na H."/>
            <person name="Ledsgaard L."/>
            <person name="Lin J."/>
            <person name="Lipzen A."/>
            <person name="Kuo A."/>
            <person name="Riley R."/>
            <person name="Mondo S."/>
            <person name="Labutti K."/>
            <person name="Haridas S."/>
            <person name="Pangalinan J."/>
            <person name="Salamov A.A."/>
            <person name="Simmons B.A."/>
            <person name="Magnuson J.K."/>
            <person name="Chen J."/>
            <person name="Drula E."/>
            <person name="Henrissat B."/>
            <person name="Wiebenga A."/>
            <person name="Lubbers R.J."/>
            <person name="Gomes A.C."/>
            <person name="Makela M.R."/>
            <person name="Stajich J."/>
            <person name="Grigoriev I.V."/>
            <person name="Mortensen U.H."/>
            <person name="De Vries R.P."/>
            <person name="Baker S.E."/>
            <person name="Andersen M.R."/>
        </authorList>
    </citation>
    <scope>NUCLEOTIDE SEQUENCE [LARGE SCALE GENOMIC DNA]</scope>
    <source>
        <strain evidence="10 11">CBS 209.92</strain>
    </source>
</reference>
<dbReference type="SMART" id="SM00320">
    <property type="entry name" value="WD40"/>
    <property type="match status" value="8"/>
</dbReference>
<feature type="repeat" description="WD" evidence="6">
    <location>
        <begin position="1071"/>
        <end position="1103"/>
    </location>
</feature>
<feature type="repeat" description="WD" evidence="6">
    <location>
        <begin position="1104"/>
        <end position="1144"/>
    </location>
</feature>
<keyword evidence="8" id="KW-0472">Membrane</keyword>
<evidence type="ECO:0000256" key="5">
    <source>
        <dbReference type="ARBA" id="ARBA00043913"/>
    </source>
</evidence>
<dbReference type="PROSITE" id="PS50294">
    <property type="entry name" value="WD_REPEATS_REGION"/>
    <property type="match status" value="2"/>
</dbReference>
<keyword evidence="1 6" id="KW-0853">WD repeat</keyword>
<evidence type="ECO:0000313" key="10">
    <source>
        <dbReference type="EMBL" id="KAL2783523.1"/>
    </source>
</evidence>
<feature type="domain" description="Anaphase-promoting complex subunit 4-like WD40" evidence="9">
    <location>
        <begin position="971"/>
        <end position="1024"/>
    </location>
</feature>
<organism evidence="10 11">
    <name type="scientific">Aspergillus keveii</name>
    <dbReference type="NCBI Taxonomy" id="714993"/>
    <lineage>
        <taxon>Eukaryota</taxon>
        <taxon>Fungi</taxon>
        <taxon>Dikarya</taxon>
        <taxon>Ascomycota</taxon>
        <taxon>Pezizomycotina</taxon>
        <taxon>Eurotiomycetes</taxon>
        <taxon>Eurotiomycetidae</taxon>
        <taxon>Eurotiales</taxon>
        <taxon>Aspergillaceae</taxon>
        <taxon>Aspergillus</taxon>
        <taxon>Aspergillus subgen. Nidulantes</taxon>
    </lineage>
</organism>
<evidence type="ECO:0000256" key="7">
    <source>
        <dbReference type="SAM" id="MobiDB-lite"/>
    </source>
</evidence>
<comment type="similarity">
    <text evidence="3">Belongs to the WD repeat MDV1/CAF4 family.</text>
</comment>